<evidence type="ECO:0000313" key="3">
    <source>
        <dbReference type="EMBL" id="CAI0466686.1"/>
    </source>
</evidence>
<dbReference type="AlphaFoldDB" id="A0AAV0KST4"/>
<proteinExistence type="predicted"/>
<comment type="caution">
    <text evidence="1">The sequence shown here is derived from an EMBL/GenBank/DDBJ whole genome shotgun (WGS) entry which is preliminary data.</text>
</comment>
<keyword evidence="4" id="KW-1185">Reference proteome</keyword>
<evidence type="ECO:0000313" key="4">
    <source>
        <dbReference type="Proteomes" id="UP001154282"/>
    </source>
</evidence>
<sequence>RTNHVGCGKKSGPPSSLATSVADSFPICSTNHAVSPATFPPPQYVQEQKLSRVSVL</sequence>
<dbReference type="EMBL" id="CAMGYJ010000005">
    <property type="protein sequence ID" value="CAI0424818.1"/>
    <property type="molecule type" value="Genomic_DNA"/>
</dbReference>
<reference evidence="1" key="1">
    <citation type="submission" date="2022-08" db="EMBL/GenBank/DDBJ databases">
        <authorList>
            <person name="Gutierrez-Valencia J."/>
        </authorList>
    </citation>
    <scope>NUCLEOTIDE SEQUENCE</scope>
</reference>
<dbReference type="Proteomes" id="UP001154282">
    <property type="component" value="Unassembled WGS sequence"/>
</dbReference>
<accession>A0AAV0KST4</accession>
<name>A0AAV0KST4_9ROSI</name>
<evidence type="ECO:0000313" key="2">
    <source>
        <dbReference type="EMBL" id="CAI0432714.1"/>
    </source>
</evidence>
<gene>
    <name evidence="1" type="ORF">LITE_LOCUS20078</name>
    <name evidence="2" type="ORF">LITE_LOCUS23571</name>
    <name evidence="3" type="ORF">LITE_LOCUS37135</name>
</gene>
<dbReference type="EMBL" id="CAMGYJ010000008">
    <property type="protein sequence ID" value="CAI0466686.1"/>
    <property type="molecule type" value="Genomic_DNA"/>
</dbReference>
<organism evidence="1 4">
    <name type="scientific">Linum tenue</name>
    <dbReference type="NCBI Taxonomy" id="586396"/>
    <lineage>
        <taxon>Eukaryota</taxon>
        <taxon>Viridiplantae</taxon>
        <taxon>Streptophyta</taxon>
        <taxon>Embryophyta</taxon>
        <taxon>Tracheophyta</taxon>
        <taxon>Spermatophyta</taxon>
        <taxon>Magnoliopsida</taxon>
        <taxon>eudicotyledons</taxon>
        <taxon>Gunneridae</taxon>
        <taxon>Pentapetalae</taxon>
        <taxon>rosids</taxon>
        <taxon>fabids</taxon>
        <taxon>Malpighiales</taxon>
        <taxon>Linaceae</taxon>
        <taxon>Linum</taxon>
    </lineage>
</organism>
<feature type="non-terminal residue" evidence="1">
    <location>
        <position position="1"/>
    </location>
</feature>
<protein>
    <submittedName>
        <fullName evidence="1">Uncharacterized protein</fullName>
    </submittedName>
</protein>
<dbReference type="EMBL" id="CAMGYJ010000006">
    <property type="protein sequence ID" value="CAI0432714.1"/>
    <property type="molecule type" value="Genomic_DNA"/>
</dbReference>
<evidence type="ECO:0000313" key="1">
    <source>
        <dbReference type="EMBL" id="CAI0424818.1"/>
    </source>
</evidence>